<gene>
    <name evidence="2" type="ORF">ISP13_17005</name>
</gene>
<comment type="caution">
    <text evidence="2">The sequence shown here is derived from an EMBL/GenBank/DDBJ whole genome shotgun (WGS) entry which is preliminary data.</text>
</comment>
<dbReference type="Proteomes" id="UP001620405">
    <property type="component" value="Unassembled WGS sequence"/>
</dbReference>
<dbReference type="EMBL" id="JADIKG010000013">
    <property type="protein sequence ID" value="MFK2875230.1"/>
    <property type="molecule type" value="Genomic_DNA"/>
</dbReference>
<dbReference type="SUPFAM" id="SSF103025">
    <property type="entry name" value="Folate-binding domain"/>
    <property type="match status" value="1"/>
</dbReference>
<dbReference type="Gene3D" id="3.30.1360.120">
    <property type="entry name" value="Probable tRNA modification gtpase trme, domain 1"/>
    <property type="match status" value="1"/>
</dbReference>
<accession>A0ABW8IYW6</accession>
<dbReference type="RefSeq" id="WP_284395681.1">
    <property type="nucleotide sequence ID" value="NZ_BSNQ01000003.1"/>
</dbReference>
<name>A0ABW8IYW6_9GAMM</name>
<organism evidence="2 3">
    <name type="scientific">Dyella lipolytica</name>
    <dbReference type="NCBI Taxonomy" id="1867835"/>
    <lineage>
        <taxon>Bacteria</taxon>
        <taxon>Pseudomonadati</taxon>
        <taxon>Pseudomonadota</taxon>
        <taxon>Gammaproteobacteria</taxon>
        <taxon>Lysobacterales</taxon>
        <taxon>Rhodanobacteraceae</taxon>
        <taxon>Dyella</taxon>
    </lineage>
</organism>
<dbReference type="PANTHER" id="PTHR22602">
    <property type="entry name" value="TRANSFERASE CAF17, MITOCHONDRIAL-RELATED"/>
    <property type="match status" value="1"/>
</dbReference>
<dbReference type="PANTHER" id="PTHR22602:SF0">
    <property type="entry name" value="TRANSFERASE CAF17, MITOCHONDRIAL-RELATED"/>
    <property type="match status" value="1"/>
</dbReference>
<evidence type="ECO:0000256" key="1">
    <source>
        <dbReference type="ARBA" id="ARBA00022946"/>
    </source>
</evidence>
<proteinExistence type="predicted"/>
<reference evidence="2 3" key="1">
    <citation type="submission" date="2020-10" db="EMBL/GenBank/DDBJ databases">
        <title>Phylogeny of dyella-like bacteria.</title>
        <authorList>
            <person name="Fu J."/>
        </authorList>
    </citation>
    <scope>NUCLEOTIDE SEQUENCE [LARGE SCALE GENOMIC DNA]</scope>
    <source>
        <strain evidence="2 3">DHOB07</strain>
    </source>
</reference>
<protein>
    <submittedName>
        <fullName evidence="2">Folate-binding protein</fullName>
    </submittedName>
</protein>
<dbReference type="InterPro" id="IPR017703">
    <property type="entry name" value="YgfZ/GCV_T_CS"/>
</dbReference>
<keyword evidence="3" id="KW-1185">Reference proteome</keyword>
<sequence length="267" mass="29160">MPTSNLAQAVFIEGPDAVAFAHSQFTSQVSALPNGQWQFSSWLDAQGRVRAVFHLARLAEERLLLLLRGGDAASFAEALQRFVFRSRVRLSVANTSTLGSGAALPMHIVDADGDVIRLGCGSHSLQFGTDVVDDDAWRLAQLRAGWPWLPADALNESLPPALSLHRLGGIALDKGCYPGQEIVARLHYRGGNKRHLHRVELSRAVAEGSMLRRGDREFVRLLNVISNEERIEALAVITDDIASSIMQSSENTSDNGVVVQLLDTWSD</sequence>
<dbReference type="Gene3D" id="2.40.30.160">
    <property type="match status" value="1"/>
</dbReference>
<evidence type="ECO:0000313" key="3">
    <source>
        <dbReference type="Proteomes" id="UP001620405"/>
    </source>
</evidence>
<keyword evidence="1" id="KW-0809">Transit peptide</keyword>
<dbReference type="NCBIfam" id="TIGR03317">
    <property type="entry name" value="ygfZ_signature"/>
    <property type="match status" value="1"/>
</dbReference>
<evidence type="ECO:0000313" key="2">
    <source>
        <dbReference type="EMBL" id="MFK2875230.1"/>
    </source>
</evidence>
<dbReference type="InterPro" id="IPR045179">
    <property type="entry name" value="YgfZ/GcvT"/>
</dbReference>
<dbReference type="InterPro" id="IPR027266">
    <property type="entry name" value="TrmE/GcvT-like"/>
</dbReference>